<keyword evidence="3" id="KW-1185">Reference proteome</keyword>
<name>A0A433Q8S7_9FUNG</name>
<proteinExistence type="predicted"/>
<evidence type="ECO:0000313" key="3">
    <source>
        <dbReference type="Proteomes" id="UP000274822"/>
    </source>
</evidence>
<gene>
    <name evidence="2" type="ORF">BC938DRAFT_471110</name>
</gene>
<accession>A0A433Q8S7</accession>
<dbReference type="EMBL" id="RBNJ01011024">
    <property type="protein sequence ID" value="RUS26187.1"/>
    <property type="molecule type" value="Genomic_DNA"/>
</dbReference>
<feature type="transmembrane region" description="Helical" evidence="1">
    <location>
        <begin position="127"/>
        <end position="146"/>
    </location>
</feature>
<protein>
    <submittedName>
        <fullName evidence="2">Uncharacterized protein</fullName>
    </submittedName>
</protein>
<sequence length="208" mass="23203">MHVEQDVGTANEFALNVDLRDRGPGAAWRCGLSFKNANHIGERGINDCFVILKDVEGFVLREIDALNAENLNCGAGETALVVERIGGNDNEKFPKMGGSEGTNPLKMIPSFRDHRTRQLFLSYAKDWVLIIALILAFFSLDILEPFHRQFSLTDKSLMYPYAEHEKVPTGLLVVSISSDILIHGRDADGVEVLQNQTMYLVVADHAFR</sequence>
<reference evidence="2 3" key="1">
    <citation type="journal article" date="2018" name="New Phytol.">
        <title>Phylogenomics of Endogonaceae and evolution of mycorrhizas within Mucoromycota.</title>
        <authorList>
            <person name="Chang Y."/>
            <person name="Desiro A."/>
            <person name="Na H."/>
            <person name="Sandor L."/>
            <person name="Lipzen A."/>
            <person name="Clum A."/>
            <person name="Barry K."/>
            <person name="Grigoriev I.V."/>
            <person name="Martin F.M."/>
            <person name="Stajich J.E."/>
            <person name="Smith M.E."/>
            <person name="Bonito G."/>
            <person name="Spatafora J.W."/>
        </authorList>
    </citation>
    <scope>NUCLEOTIDE SEQUENCE [LARGE SCALE GENOMIC DNA]</scope>
    <source>
        <strain evidence="2 3">AD002</strain>
    </source>
</reference>
<keyword evidence="1" id="KW-0812">Transmembrane</keyword>
<keyword evidence="1" id="KW-1133">Transmembrane helix</keyword>
<organism evidence="2 3">
    <name type="scientific">Jimgerdemannia flammicorona</name>
    <dbReference type="NCBI Taxonomy" id="994334"/>
    <lineage>
        <taxon>Eukaryota</taxon>
        <taxon>Fungi</taxon>
        <taxon>Fungi incertae sedis</taxon>
        <taxon>Mucoromycota</taxon>
        <taxon>Mucoromycotina</taxon>
        <taxon>Endogonomycetes</taxon>
        <taxon>Endogonales</taxon>
        <taxon>Endogonaceae</taxon>
        <taxon>Jimgerdemannia</taxon>
    </lineage>
</organism>
<evidence type="ECO:0000313" key="2">
    <source>
        <dbReference type="EMBL" id="RUS26187.1"/>
    </source>
</evidence>
<comment type="caution">
    <text evidence="2">The sequence shown here is derived from an EMBL/GenBank/DDBJ whole genome shotgun (WGS) entry which is preliminary data.</text>
</comment>
<dbReference type="Proteomes" id="UP000274822">
    <property type="component" value="Unassembled WGS sequence"/>
</dbReference>
<dbReference type="AlphaFoldDB" id="A0A433Q8S7"/>
<keyword evidence="1" id="KW-0472">Membrane</keyword>
<evidence type="ECO:0000256" key="1">
    <source>
        <dbReference type="SAM" id="Phobius"/>
    </source>
</evidence>